<protein>
    <submittedName>
        <fullName evidence="3">Uncharacterized protein</fullName>
    </submittedName>
</protein>
<evidence type="ECO:0000313" key="4">
    <source>
        <dbReference type="EMBL" id="MBZ5714085.1"/>
    </source>
</evidence>
<gene>
    <name evidence="1" type="ORF">K7C98_27490</name>
    <name evidence="2" type="ORF">K7C98_27515</name>
    <name evidence="3" type="ORF">K7C98_31360</name>
    <name evidence="4" type="ORF">K7C98_33045</name>
</gene>
<dbReference type="RefSeq" id="WP_224194750.1">
    <property type="nucleotide sequence ID" value="NZ_JAIRAU010000037.1"/>
</dbReference>
<reference evidence="3" key="1">
    <citation type="submission" date="2021-08" db="EMBL/GenBank/DDBJ databases">
        <authorList>
            <person name="Stevens D.C."/>
        </authorList>
    </citation>
    <scope>NUCLEOTIDE SEQUENCE</scope>
    <source>
        <strain evidence="3">DSM 53165</strain>
    </source>
</reference>
<accession>A0ABS7TZZ6</accession>
<evidence type="ECO:0000313" key="5">
    <source>
        <dbReference type="Proteomes" id="UP001139031"/>
    </source>
</evidence>
<name>A0ABS7TZZ6_9BACT</name>
<dbReference type="EMBL" id="JAIRAU010000037">
    <property type="protein sequence ID" value="MBZ5712998.1"/>
    <property type="molecule type" value="Genomic_DNA"/>
</dbReference>
<sequence length="76" mass="7741">MGSHLELPQVGSEAAQARVQDRIVGGAGLEGDERGAMPDADVCEALVLAQELLDSASIIVRFRSGVAAGAWAAHAA</sequence>
<evidence type="ECO:0000313" key="3">
    <source>
        <dbReference type="EMBL" id="MBZ5713751.1"/>
    </source>
</evidence>
<dbReference type="EMBL" id="JAIRAU010000043">
    <property type="protein sequence ID" value="MBZ5713751.1"/>
    <property type="molecule type" value="Genomic_DNA"/>
</dbReference>
<dbReference type="Proteomes" id="UP001139031">
    <property type="component" value="Unassembled WGS sequence"/>
</dbReference>
<organism evidence="3 5">
    <name type="scientific">Nannocystis pusilla</name>
    <dbReference type="NCBI Taxonomy" id="889268"/>
    <lineage>
        <taxon>Bacteria</taxon>
        <taxon>Pseudomonadati</taxon>
        <taxon>Myxococcota</taxon>
        <taxon>Polyangia</taxon>
        <taxon>Nannocystales</taxon>
        <taxon>Nannocystaceae</taxon>
        <taxon>Nannocystis</taxon>
    </lineage>
</organism>
<comment type="caution">
    <text evidence="3">The sequence shown here is derived from an EMBL/GenBank/DDBJ whole genome shotgun (WGS) entry which is preliminary data.</text>
</comment>
<keyword evidence="5" id="KW-1185">Reference proteome</keyword>
<proteinExistence type="predicted"/>
<dbReference type="EMBL" id="JAIRAU010000037">
    <property type="protein sequence ID" value="MBZ5713003.1"/>
    <property type="molecule type" value="Genomic_DNA"/>
</dbReference>
<evidence type="ECO:0000313" key="2">
    <source>
        <dbReference type="EMBL" id="MBZ5713003.1"/>
    </source>
</evidence>
<evidence type="ECO:0000313" key="1">
    <source>
        <dbReference type="EMBL" id="MBZ5712998.1"/>
    </source>
</evidence>
<dbReference type="EMBL" id="JAIRAU010000046">
    <property type="protein sequence ID" value="MBZ5714085.1"/>
    <property type="molecule type" value="Genomic_DNA"/>
</dbReference>